<dbReference type="CDD" id="cd07067">
    <property type="entry name" value="HP_PGM_like"/>
    <property type="match status" value="1"/>
</dbReference>
<accession>A0A2H1L7F3</accession>
<feature type="active site" description="Tele-phosphohistidine intermediate" evidence="1">
    <location>
        <position position="10"/>
    </location>
</feature>
<feature type="binding site" evidence="2">
    <location>
        <position position="60"/>
    </location>
    <ligand>
        <name>substrate</name>
    </ligand>
</feature>
<dbReference type="PANTHER" id="PTHR48100">
    <property type="entry name" value="BROAD-SPECIFICITY PHOSPHATASE YOR283W-RELATED"/>
    <property type="match status" value="1"/>
</dbReference>
<dbReference type="GO" id="GO:0005737">
    <property type="term" value="C:cytoplasm"/>
    <property type="evidence" value="ECO:0007669"/>
    <property type="project" value="TreeGrafter"/>
</dbReference>
<reference evidence="4" key="1">
    <citation type="submission" date="2017-03" db="EMBL/GenBank/DDBJ databases">
        <authorList>
            <person name="Monnet C."/>
        </authorList>
    </citation>
    <scope>NUCLEOTIDE SEQUENCE [LARGE SCALE GENOMIC DNA]</scope>
    <source>
        <strain evidence="4">SJ5-8</strain>
    </source>
</reference>
<keyword evidence="4" id="KW-1185">Reference proteome</keyword>
<evidence type="ECO:0000256" key="2">
    <source>
        <dbReference type="PIRSR" id="PIRSR613078-2"/>
    </source>
</evidence>
<dbReference type="PANTHER" id="PTHR48100:SF62">
    <property type="entry name" value="GLUCOSYL-3-PHOSPHOGLYCERATE PHOSPHATASE"/>
    <property type="match status" value="1"/>
</dbReference>
<dbReference type="RefSeq" id="WP_101589752.1">
    <property type="nucleotide sequence ID" value="NZ_FXZM01000012.1"/>
</dbReference>
<dbReference type="Proteomes" id="UP000234462">
    <property type="component" value="Unassembled WGS sequence"/>
</dbReference>
<dbReference type="EC" id="5.4.2.12" evidence="3"/>
<name>A0A2H1L7F3_9MICO</name>
<dbReference type="InterPro" id="IPR050275">
    <property type="entry name" value="PGM_Phosphatase"/>
</dbReference>
<feature type="active site" description="Proton donor/acceptor" evidence="1">
    <location>
        <position position="84"/>
    </location>
</feature>
<dbReference type="AlphaFoldDB" id="A0A2H1L7F3"/>
<dbReference type="InterPro" id="IPR029033">
    <property type="entry name" value="His_PPase_superfam"/>
</dbReference>
<gene>
    <name evidence="3" type="ORF">BJEO58_02443</name>
</gene>
<evidence type="ECO:0000313" key="3">
    <source>
        <dbReference type="EMBL" id="SMY12836.1"/>
    </source>
</evidence>
<evidence type="ECO:0000313" key="4">
    <source>
        <dbReference type="Proteomes" id="UP000234462"/>
    </source>
</evidence>
<dbReference type="GO" id="GO:0004619">
    <property type="term" value="F:phosphoglycerate mutase activity"/>
    <property type="evidence" value="ECO:0007669"/>
    <property type="project" value="UniProtKB-EC"/>
</dbReference>
<dbReference type="InterPro" id="IPR013078">
    <property type="entry name" value="His_Pase_superF_clade-1"/>
</dbReference>
<keyword evidence="3" id="KW-0413">Isomerase</keyword>
<dbReference type="Gene3D" id="3.40.50.1240">
    <property type="entry name" value="Phosphoglycerate mutase-like"/>
    <property type="match status" value="1"/>
</dbReference>
<dbReference type="OrthoDB" id="4697614at2"/>
<sequence length="218" mass="23125">MVRSLTLLRHGRTSYNAEGRFQGQVDVPLDELGEAQARAVGVHLAGSSTVSRIVSSDLRRAAQTAQALSDEADVAVEFDSALREISVGDWEGHTRDEVATMWPDELDAWLAGVDMRPPGGESRDESATRVHGAITRLVAESGADSDLVVVAHGAVIRGAAEMLLGMEHGEGRLGVLSNCTYARLSPGRDGWVLRSWEGGAESVALARPGEDATVVAAR</sequence>
<dbReference type="EMBL" id="FXZM01000012">
    <property type="protein sequence ID" value="SMY12836.1"/>
    <property type="molecule type" value="Genomic_DNA"/>
</dbReference>
<dbReference type="GO" id="GO:0016791">
    <property type="term" value="F:phosphatase activity"/>
    <property type="evidence" value="ECO:0007669"/>
    <property type="project" value="TreeGrafter"/>
</dbReference>
<dbReference type="SMART" id="SM00855">
    <property type="entry name" value="PGAM"/>
    <property type="match status" value="1"/>
</dbReference>
<feature type="binding site" evidence="2">
    <location>
        <begin position="9"/>
        <end position="16"/>
    </location>
    <ligand>
        <name>substrate</name>
    </ligand>
</feature>
<dbReference type="Pfam" id="PF00300">
    <property type="entry name" value="His_Phos_1"/>
    <property type="match status" value="1"/>
</dbReference>
<dbReference type="SUPFAM" id="SSF53254">
    <property type="entry name" value="Phosphoglycerate mutase-like"/>
    <property type="match status" value="1"/>
</dbReference>
<proteinExistence type="predicted"/>
<evidence type="ECO:0000256" key="1">
    <source>
        <dbReference type="PIRSR" id="PIRSR613078-1"/>
    </source>
</evidence>
<organism evidence="3 4">
    <name type="scientific">Brevibacterium jeotgali</name>
    <dbReference type="NCBI Taxonomy" id="1262550"/>
    <lineage>
        <taxon>Bacteria</taxon>
        <taxon>Bacillati</taxon>
        <taxon>Actinomycetota</taxon>
        <taxon>Actinomycetes</taxon>
        <taxon>Micrococcales</taxon>
        <taxon>Brevibacteriaceae</taxon>
        <taxon>Brevibacterium</taxon>
    </lineage>
</organism>
<protein>
    <submittedName>
        <fullName evidence="3">Probable phosphoglycerate mutase</fullName>
        <ecNumber evidence="3">5.4.2.12</ecNumber>
    </submittedName>
</protein>